<keyword evidence="7" id="KW-0472">Membrane</keyword>
<evidence type="ECO:0000256" key="5">
    <source>
        <dbReference type="ARBA" id="ARBA00023157"/>
    </source>
</evidence>
<dbReference type="InterPro" id="IPR009003">
    <property type="entry name" value="Peptidase_S1_PA"/>
</dbReference>
<evidence type="ECO:0000313" key="9">
    <source>
        <dbReference type="EMBL" id="KAF6199940.1"/>
    </source>
</evidence>
<dbReference type="InterPro" id="IPR001254">
    <property type="entry name" value="Trypsin_dom"/>
</dbReference>
<dbReference type="OrthoDB" id="531708at2759"/>
<evidence type="ECO:0000259" key="8">
    <source>
        <dbReference type="PROSITE" id="PS50240"/>
    </source>
</evidence>
<sequence length="327" mass="36321">MLMRRVQKILCNGILACVGLTIYFHTFVSSDCSGRITFGGCEVPVTDAPWTVGMVSAKQRAIERPFCSGTIIEANWVLTAAHCTRKFLENPSKIVMIAGADHKTDFKNLTLVQRRNALKIHQHPDYVDGDGSSAHDTSLVYVKEFIFTPRVMPMKLWDEKWPGEDVLMKCEAFGWGLVANRYDQGHVVYTNTLRKTVIRALHGFCPCLYRRSLQIQLICSHPSSEGGICSGDSGGPLICNKKLAGVAFAAVAGDCRVFVGGPKLPCNSPETMNLWMYVCPVLDFLKLSNVTSAPEKPENCRSNRPSSTLESFIFWVLMLCSLSESWI</sequence>
<evidence type="ECO:0000256" key="7">
    <source>
        <dbReference type="SAM" id="Phobius"/>
    </source>
</evidence>
<dbReference type="GO" id="GO:0006508">
    <property type="term" value="P:proteolysis"/>
    <property type="evidence" value="ECO:0007669"/>
    <property type="project" value="UniProtKB-KW"/>
</dbReference>
<accession>A0A8S9WSN7</accession>
<dbReference type="PROSITE" id="PS00135">
    <property type="entry name" value="TRYPSIN_SER"/>
    <property type="match status" value="1"/>
</dbReference>
<protein>
    <recommendedName>
        <fullName evidence="8">Peptidase S1 domain-containing protein</fullName>
    </recommendedName>
</protein>
<gene>
    <name evidence="9" type="ORF">GE061_006238</name>
</gene>
<feature type="transmembrane region" description="Helical" evidence="7">
    <location>
        <begin position="9"/>
        <end position="28"/>
    </location>
</feature>
<dbReference type="SUPFAM" id="SSF50494">
    <property type="entry name" value="Trypsin-like serine proteases"/>
    <property type="match status" value="1"/>
</dbReference>
<keyword evidence="2 6" id="KW-0645">Protease</keyword>
<dbReference type="PROSITE" id="PS00134">
    <property type="entry name" value="TRYPSIN_HIS"/>
    <property type="match status" value="1"/>
</dbReference>
<dbReference type="PROSITE" id="PS50240">
    <property type="entry name" value="TRYPSIN_DOM"/>
    <property type="match status" value="1"/>
</dbReference>
<evidence type="ECO:0000256" key="3">
    <source>
        <dbReference type="ARBA" id="ARBA00022801"/>
    </source>
</evidence>
<dbReference type="GO" id="GO:0004252">
    <property type="term" value="F:serine-type endopeptidase activity"/>
    <property type="evidence" value="ECO:0007669"/>
    <property type="project" value="InterPro"/>
</dbReference>
<dbReference type="Pfam" id="PF00089">
    <property type="entry name" value="Trypsin"/>
    <property type="match status" value="1"/>
</dbReference>
<evidence type="ECO:0000256" key="6">
    <source>
        <dbReference type="RuleBase" id="RU363034"/>
    </source>
</evidence>
<keyword evidence="7" id="KW-0812">Transmembrane</keyword>
<dbReference type="InterPro" id="IPR018114">
    <property type="entry name" value="TRYPSIN_HIS"/>
</dbReference>
<dbReference type="SMART" id="SM00020">
    <property type="entry name" value="Tryp_SPc"/>
    <property type="match status" value="1"/>
</dbReference>
<dbReference type="EMBL" id="WIXP02000014">
    <property type="protein sequence ID" value="KAF6199940.1"/>
    <property type="molecule type" value="Genomic_DNA"/>
</dbReference>
<dbReference type="InterPro" id="IPR050430">
    <property type="entry name" value="Peptidase_S1"/>
</dbReference>
<dbReference type="Gene3D" id="2.40.10.10">
    <property type="entry name" value="Trypsin-like serine proteases"/>
    <property type="match status" value="2"/>
</dbReference>
<evidence type="ECO:0000256" key="2">
    <source>
        <dbReference type="ARBA" id="ARBA00022670"/>
    </source>
</evidence>
<dbReference type="PANTHER" id="PTHR24276:SF98">
    <property type="entry name" value="FI18310P1-RELATED"/>
    <property type="match status" value="1"/>
</dbReference>
<organism evidence="9 10">
    <name type="scientific">Apolygus lucorum</name>
    <name type="common">Small green plant bug</name>
    <name type="synonym">Lygocoris lucorum</name>
    <dbReference type="NCBI Taxonomy" id="248454"/>
    <lineage>
        <taxon>Eukaryota</taxon>
        <taxon>Metazoa</taxon>
        <taxon>Ecdysozoa</taxon>
        <taxon>Arthropoda</taxon>
        <taxon>Hexapoda</taxon>
        <taxon>Insecta</taxon>
        <taxon>Pterygota</taxon>
        <taxon>Neoptera</taxon>
        <taxon>Paraneoptera</taxon>
        <taxon>Hemiptera</taxon>
        <taxon>Heteroptera</taxon>
        <taxon>Panheteroptera</taxon>
        <taxon>Cimicomorpha</taxon>
        <taxon>Miridae</taxon>
        <taxon>Mirini</taxon>
        <taxon>Apolygus</taxon>
    </lineage>
</organism>
<dbReference type="PANTHER" id="PTHR24276">
    <property type="entry name" value="POLYSERASE-RELATED"/>
    <property type="match status" value="1"/>
</dbReference>
<proteinExistence type="inferred from homology"/>
<name>A0A8S9WSN7_APOLU</name>
<evidence type="ECO:0000256" key="4">
    <source>
        <dbReference type="ARBA" id="ARBA00022825"/>
    </source>
</evidence>
<reference evidence="9" key="1">
    <citation type="journal article" date="2021" name="Mol. Ecol. Resour.">
        <title>Apolygus lucorum genome provides insights into omnivorousness and mesophyll feeding.</title>
        <authorList>
            <person name="Liu Y."/>
            <person name="Liu H."/>
            <person name="Wang H."/>
            <person name="Huang T."/>
            <person name="Liu B."/>
            <person name="Yang B."/>
            <person name="Yin L."/>
            <person name="Li B."/>
            <person name="Zhang Y."/>
            <person name="Zhang S."/>
            <person name="Jiang F."/>
            <person name="Zhang X."/>
            <person name="Ren Y."/>
            <person name="Wang B."/>
            <person name="Wang S."/>
            <person name="Lu Y."/>
            <person name="Wu K."/>
            <person name="Fan W."/>
            <person name="Wang G."/>
        </authorList>
    </citation>
    <scope>NUCLEOTIDE SEQUENCE</scope>
    <source>
        <strain evidence="9">12Hb</strain>
    </source>
</reference>
<dbReference type="AlphaFoldDB" id="A0A8S9WSN7"/>
<keyword evidence="3 6" id="KW-0378">Hydrolase</keyword>
<dbReference type="InterPro" id="IPR043504">
    <property type="entry name" value="Peptidase_S1_PA_chymotrypsin"/>
</dbReference>
<feature type="domain" description="Peptidase S1" evidence="8">
    <location>
        <begin position="37"/>
        <end position="327"/>
    </location>
</feature>
<comment type="caution">
    <text evidence="9">The sequence shown here is derived from an EMBL/GenBank/DDBJ whole genome shotgun (WGS) entry which is preliminary data.</text>
</comment>
<keyword evidence="5" id="KW-1015">Disulfide bond</keyword>
<keyword evidence="10" id="KW-1185">Reference proteome</keyword>
<dbReference type="InterPro" id="IPR033116">
    <property type="entry name" value="TRYPSIN_SER"/>
</dbReference>
<dbReference type="InterPro" id="IPR001314">
    <property type="entry name" value="Peptidase_S1A"/>
</dbReference>
<comment type="similarity">
    <text evidence="1">Belongs to the peptidase S1 family.</text>
</comment>
<evidence type="ECO:0000313" key="10">
    <source>
        <dbReference type="Proteomes" id="UP000466442"/>
    </source>
</evidence>
<keyword evidence="7" id="KW-1133">Transmembrane helix</keyword>
<dbReference type="PRINTS" id="PR00722">
    <property type="entry name" value="CHYMOTRYPSIN"/>
</dbReference>
<dbReference type="Proteomes" id="UP000466442">
    <property type="component" value="Unassembled WGS sequence"/>
</dbReference>
<keyword evidence="4 6" id="KW-0720">Serine protease</keyword>
<evidence type="ECO:0000256" key="1">
    <source>
        <dbReference type="ARBA" id="ARBA00007664"/>
    </source>
</evidence>